<gene>
    <name evidence="7" type="ORF">DVS28_a2451</name>
</gene>
<dbReference type="Pfam" id="PF13442">
    <property type="entry name" value="Cytochrome_CBB3"/>
    <property type="match status" value="1"/>
</dbReference>
<name>A0A346XY35_9ACTN</name>
<sequence>MTRAGMTLVVLAVVLAGCATPDGGPSGAEAAAVERGEAIYAANCMSCHGGAQGGAIADIPPRHNAQGHTWHHAECELLGIIAEGLPDRPGLPEGTPTMPAFADDLDAEDRRAVLAYITTWWTPDQLASQQQTTQQVCADDG</sequence>
<evidence type="ECO:0000313" key="8">
    <source>
        <dbReference type="Proteomes" id="UP000264006"/>
    </source>
</evidence>
<dbReference type="GO" id="GO:0046872">
    <property type="term" value="F:metal ion binding"/>
    <property type="evidence" value="ECO:0007669"/>
    <property type="project" value="UniProtKB-KW"/>
</dbReference>
<keyword evidence="2 4" id="KW-0479">Metal-binding</keyword>
<keyword evidence="8" id="KW-1185">Reference proteome</keyword>
<dbReference type="SUPFAM" id="SSF46626">
    <property type="entry name" value="Cytochrome c"/>
    <property type="match status" value="1"/>
</dbReference>
<feature type="domain" description="Cytochrome c" evidence="6">
    <location>
        <begin position="31"/>
        <end position="121"/>
    </location>
</feature>
<evidence type="ECO:0000313" key="7">
    <source>
        <dbReference type="EMBL" id="AXV07132.1"/>
    </source>
</evidence>
<dbReference type="Proteomes" id="UP000264006">
    <property type="component" value="Chromosome"/>
</dbReference>
<dbReference type="EMBL" id="CP031165">
    <property type="protein sequence ID" value="AXV07132.1"/>
    <property type="molecule type" value="Genomic_DNA"/>
</dbReference>
<dbReference type="InterPro" id="IPR036909">
    <property type="entry name" value="Cyt_c-like_dom_sf"/>
</dbReference>
<dbReference type="KEGG" id="euz:DVS28_a2451"/>
<dbReference type="GO" id="GO:0009055">
    <property type="term" value="F:electron transfer activity"/>
    <property type="evidence" value="ECO:0007669"/>
    <property type="project" value="InterPro"/>
</dbReference>
<protein>
    <submittedName>
        <fullName evidence="7">Cytochrome c family protein</fullName>
    </submittedName>
</protein>
<dbReference type="InterPro" id="IPR051459">
    <property type="entry name" value="Cytochrome_c-type_DH"/>
</dbReference>
<evidence type="ECO:0000256" key="1">
    <source>
        <dbReference type="ARBA" id="ARBA00022617"/>
    </source>
</evidence>
<evidence type="ECO:0000256" key="3">
    <source>
        <dbReference type="ARBA" id="ARBA00023004"/>
    </source>
</evidence>
<organism evidence="7 8">
    <name type="scientific">Euzebya pacifica</name>
    <dbReference type="NCBI Taxonomy" id="1608957"/>
    <lineage>
        <taxon>Bacteria</taxon>
        <taxon>Bacillati</taxon>
        <taxon>Actinomycetota</taxon>
        <taxon>Nitriliruptoria</taxon>
        <taxon>Euzebyales</taxon>
    </lineage>
</organism>
<keyword evidence="1 4" id="KW-0349">Heme</keyword>
<evidence type="ECO:0000259" key="6">
    <source>
        <dbReference type="PROSITE" id="PS51007"/>
    </source>
</evidence>
<dbReference type="PANTHER" id="PTHR35008">
    <property type="entry name" value="BLL4482 PROTEIN-RELATED"/>
    <property type="match status" value="1"/>
</dbReference>
<feature type="chain" id="PRO_5039005281" evidence="5">
    <location>
        <begin position="20"/>
        <end position="141"/>
    </location>
</feature>
<accession>A0A346XY35</accession>
<dbReference type="GO" id="GO:0020037">
    <property type="term" value="F:heme binding"/>
    <property type="evidence" value="ECO:0007669"/>
    <property type="project" value="InterPro"/>
</dbReference>
<feature type="signal peptide" evidence="5">
    <location>
        <begin position="1"/>
        <end position="19"/>
    </location>
</feature>
<dbReference type="PROSITE" id="PS51007">
    <property type="entry name" value="CYTC"/>
    <property type="match status" value="1"/>
</dbReference>
<evidence type="ECO:0000256" key="2">
    <source>
        <dbReference type="ARBA" id="ARBA00022723"/>
    </source>
</evidence>
<dbReference type="PROSITE" id="PS51257">
    <property type="entry name" value="PROKAR_LIPOPROTEIN"/>
    <property type="match status" value="1"/>
</dbReference>
<dbReference type="PANTHER" id="PTHR35008:SF8">
    <property type="entry name" value="ALCOHOL DEHYDROGENASE CYTOCHROME C SUBUNIT"/>
    <property type="match status" value="1"/>
</dbReference>
<dbReference type="AlphaFoldDB" id="A0A346XY35"/>
<reference evidence="7 8" key="1">
    <citation type="submission" date="2018-09" db="EMBL/GenBank/DDBJ databases">
        <title>Complete genome sequence of Euzebya sp. DY32-46 isolated from seawater of Pacific Ocean.</title>
        <authorList>
            <person name="Xu L."/>
            <person name="Wu Y.-H."/>
            <person name="Xu X.-W."/>
        </authorList>
    </citation>
    <scope>NUCLEOTIDE SEQUENCE [LARGE SCALE GENOMIC DNA]</scope>
    <source>
        <strain evidence="7 8">DY32-46</strain>
    </source>
</reference>
<evidence type="ECO:0000256" key="5">
    <source>
        <dbReference type="SAM" id="SignalP"/>
    </source>
</evidence>
<dbReference type="InterPro" id="IPR009056">
    <property type="entry name" value="Cyt_c-like_dom"/>
</dbReference>
<dbReference type="Gene3D" id="1.10.760.10">
    <property type="entry name" value="Cytochrome c-like domain"/>
    <property type="match status" value="1"/>
</dbReference>
<dbReference type="RefSeq" id="WP_164710429.1">
    <property type="nucleotide sequence ID" value="NZ_CP031165.1"/>
</dbReference>
<keyword evidence="5" id="KW-0732">Signal</keyword>
<proteinExistence type="predicted"/>
<evidence type="ECO:0000256" key="4">
    <source>
        <dbReference type="PROSITE-ProRule" id="PRU00433"/>
    </source>
</evidence>
<keyword evidence="3 4" id="KW-0408">Iron</keyword>